<accession>A0A378YI28</accession>
<keyword evidence="3" id="KW-1185">Reference proteome</keyword>
<dbReference type="InterPro" id="IPR000182">
    <property type="entry name" value="GNAT_dom"/>
</dbReference>
<dbReference type="STRING" id="1406858.GCA_000710895_02243"/>
<dbReference type="Pfam" id="PF13302">
    <property type="entry name" value="Acetyltransf_3"/>
    <property type="match status" value="1"/>
</dbReference>
<dbReference type="Gene3D" id="3.40.630.30">
    <property type="match status" value="1"/>
</dbReference>
<dbReference type="GO" id="GO:0005737">
    <property type="term" value="C:cytoplasm"/>
    <property type="evidence" value="ECO:0007669"/>
    <property type="project" value="TreeGrafter"/>
</dbReference>
<name>A0A378YI28_9NOCA</name>
<dbReference type="AlphaFoldDB" id="A0A378YI28"/>
<dbReference type="EC" id="2.3.1.-" evidence="2"/>
<evidence type="ECO:0000313" key="2">
    <source>
        <dbReference type="EMBL" id="SUA76141.1"/>
    </source>
</evidence>
<feature type="domain" description="N-acetyltransferase" evidence="1">
    <location>
        <begin position="28"/>
        <end position="183"/>
    </location>
</feature>
<evidence type="ECO:0000259" key="1">
    <source>
        <dbReference type="PROSITE" id="PS51186"/>
    </source>
</evidence>
<dbReference type="GO" id="GO:1990189">
    <property type="term" value="F:protein N-terminal-serine acetyltransferase activity"/>
    <property type="evidence" value="ECO:0007669"/>
    <property type="project" value="TreeGrafter"/>
</dbReference>
<dbReference type="EMBL" id="UGRY01000002">
    <property type="protein sequence ID" value="SUA76141.1"/>
    <property type="molecule type" value="Genomic_DNA"/>
</dbReference>
<organism evidence="2 3">
    <name type="scientific">Nocardia otitidiscaviarum</name>
    <dbReference type="NCBI Taxonomy" id="1823"/>
    <lineage>
        <taxon>Bacteria</taxon>
        <taxon>Bacillati</taxon>
        <taxon>Actinomycetota</taxon>
        <taxon>Actinomycetes</taxon>
        <taxon>Mycobacteriales</taxon>
        <taxon>Nocardiaceae</taxon>
        <taxon>Nocardia</taxon>
    </lineage>
</organism>
<sequence length="204" mass="22341">MVILCQHEAMDPSTLSNGTVWLTPPTVYDIDAITTCCQEPSIGEWTTMPVPYLREHAEGFVTDIVIPGWAARSPTWAVRTAADGPVVGMIGLHPTIRPQDETAEIGYWLCPAVRGRGLMTQAVDLACTAAFAPTPFGYGRLEWRAMVGNHPSAAVVRRTGFRYEGILRGGMVQRGIRRDIWIAGRLATDPPGPAPAWPAEFDRR</sequence>
<dbReference type="SUPFAM" id="SSF55729">
    <property type="entry name" value="Acyl-CoA N-acyltransferases (Nat)"/>
    <property type="match status" value="1"/>
</dbReference>
<dbReference type="InterPro" id="IPR051908">
    <property type="entry name" value="Ribosomal_N-acetyltransferase"/>
</dbReference>
<evidence type="ECO:0000313" key="3">
    <source>
        <dbReference type="Proteomes" id="UP000255467"/>
    </source>
</evidence>
<dbReference type="InterPro" id="IPR016181">
    <property type="entry name" value="Acyl_CoA_acyltransferase"/>
</dbReference>
<proteinExistence type="predicted"/>
<keyword evidence="2" id="KW-0808">Transferase</keyword>
<reference evidence="2 3" key="1">
    <citation type="submission" date="2018-06" db="EMBL/GenBank/DDBJ databases">
        <authorList>
            <consortium name="Pathogen Informatics"/>
            <person name="Doyle S."/>
        </authorList>
    </citation>
    <scope>NUCLEOTIDE SEQUENCE [LARGE SCALE GENOMIC DNA]</scope>
    <source>
        <strain evidence="2 3">NCTC1934</strain>
    </source>
</reference>
<dbReference type="PANTHER" id="PTHR43441:SF10">
    <property type="entry name" value="ACETYLTRANSFERASE"/>
    <property type="match status" value="1"/>
</dbReference>
<dbReference type="PANTHER" id="PTHR43441">
    <property type="entry name" value="RIBOSOMAL-PROTEIN-SERINE ACETYLTRANSFERASE"/>
    <property type="match status" value="1"/>
</dbReference>
<keyword evidence="2" id="KW-0012">Acyltransferase</keyword>
<gene>
    <name evidence="2" type="primary">ydaF_2</name>
    <name evidence="2" type="ORF">NCTC1934_02405</name>
</gene>
<dbReference type="PROSITE" id="PS51186">
    <property type="entry name" value="GNAT"/>
    <property type="match status" value="1"/>
</dbReference>
<protein>
    <submittedName>
        <fullName evidence="2">Ribosomal N-acetyltransferase YdaF</fullName>
        <ecNumber evidence="2">2.3.1.-</ecNumber>
    </submittedName>
</protein>
<dbReference type="Proteomes" id="UP000255467">
    <property type="component" value="Unassembled WGS sequence"/>
</dbReference>
<dbReference type="GO" id="GO:0008999">
    <property type="term" value="F:protein-N-terminal-alanine acetyltransferase activity"/>
    <property type="evidence" value="ECO:0007669"/>
    <property type="project" value="TreeGrafter"/>
</dbReference>